<name>A0AAD4KFM3_9EURO</name>
<dbReference type="Proteomes" id="UP001201262">
    <property type="component" value="Unassembled WGS sequence"/>
</dbReference>
<dbReference type="AlphaFoldDB" id="A0AAD4KFM3"/>
<evidence type="ECO:0000313" key="4">
    <source>
        <dbReference type="Proteomes" id="UP001201262"/>
    </source>
</evidence>
<organism evidence="3 4">
    <name type="scientific">Talaromyces proteolyticus</name>
    <dbReference type="NCBI Taxonomy" id="1131652"/>
    <lineage>
        <taxon>Eukaryota</taxon>
        <taxon>Fungi</taxon>
        <taxon>Dikarya</taxon>
        <taxon>Ascomycota</taxon>
        <taxon>Pezizomycotina</taxon>
        <taxon>Eurotiomycetes</taxon>
        <taxon>Eurotiomycetidae</taxon>
        <taxon>Eurotiales</taxon>
        <taxon>Trichocomaceae</taxon>
        <taxon>Talaromyces</taxon>
        <taxon>Talaromyces sect. Bacilispori</taxon>
    </lineage>
</organism>
<dbReference type="GeneID" id="70242409"/>
<keyword evidence="4" id="KW-1185">Reference proteome</keyword>
<feature type="coiled-coil region" evidence="1">
    <location>
        <begin position="389"/>
        <end position="438"/>
    </location>
</feature>
<evidence type="ECO:0000256" key="2">
    <source>
        <dbReference type="SAM" id="MobiDB-lite"/>
    </source>
</evidence>
<feature type="region of interest" description="Disordered" evidence="2">
    <location>
        <begin position="459"/>
        <end position="491"/>
    </location>
</feature>
<accession>A0AAD4KFM3</accession>
<reference evidence="3" key="1">
    <citation type="submission" date="2021-12" db="EMBL/GenBank/DDBJ databases">
        <title>Convergent genome expansion in fungi linked to evolution of root-endophyte symbiosis.</title>
        <authorList>
            <consortium name="DOE Joint Genome Institute"/>
            <person name="Ke Y.-H."/>
            <person name="Bonito G."/>
            <person name="Liao H.-L."/>
            <person name="Looney B."/>
            <person name="Rojas-Flechas A."/>
            <person name="Nash J."/>
            <person name="Hameed K."/>
            <person name="Schadt C."/>
            <person name="Martin F."/>
            <person name="Crous P.W."/>
            <person name="Miettinen O."/>
            <person name="Magnuson J.K."/>
            <person name="Labbe J."/>
            <person name="Jacobson D."/>
            <person name="Doktycz M.J."/>
            <person name="Veneault-Fourrey C."/>
            <person name="Kuo A."/>
            <person name="Mondo S."/>
            <person name="Calhoun S."/>
            <person name="Riley R."/>
            <person name="Ohm R."/>
            <person name="LaButti K."/>
            <person name="Andreopoulos B."/>
            <person name="Pangilinan J."/>
            <person name="Nolan M."/>
            <person name="Tritt A."/>
            <person name="Clum A."/>
            <person name="Lipzen A."/>
            <person name="Daum C."/>
            <person name="Barry K."/>
            <person name="Grigoriev I.V."/>
            <person name="Vilgalys R."/>
        </authorList>
    </citation>
    <scope>NUCLEOTIDE SEQUENCE</scope>
    <source>
        <strain evidence="3">PMI_201</strain>
    </source>
</reference>
<dbReference type="RefSeq" id="XP_046066762.1">
    <property type="nucleotide sequence ID" value="XM_046212122.1"/>
</dbReference>
<dbReference type="EMBL" id="JAJTJA010000013">
    <property type="protein sequence ID" value="KAH8690566.1"/>
    <property type="molecule type" value="Genomic_DNA"/>
</dbReference>
<sequence>MASWLPLIDAGYRTEVLWLDGDDTEDRLDERLVAAASELGLRVPYIQIAASLAASINAGCLDIVSSSSSLSSTPTLSLNNINSPVRSSGASVELLAGSFSDTTLSDHGHSDSIPSIDSFSTCQTSISSFDARASLHNERHPRVGHSSQSSIARSAERKRTSFINAIGKSFRRRRTPSGITLPPDAQISLRREGVTSTVLVETRSVMPAPTAVEPPAVEEKLHVEVPVFDEAAVQRSLENEQLKDMLDKHKAQRSRFVHLQNGLLDTLKEKHLAIIAERITANKQEEAEKQKQNSAHTARMEERHLVIEIDQIKEFDKAKRNLQTRIKHMEGYFQTSSPPQSPKLGSELSLDLTRSARTVTRRQKEQLAQEYLDRESMDQLHEARIKVLRERQERQLQETSARLEKELENLIAKNADTIADLERDHQSEEQELLQVFDTKKARLRWRWNIEEAILRKQLQDRDAKPYGPLPTISFSSPSDDLPVLRNPFANP</sequence>
<evidence type="ECO:0000256" key="1">
    <source>
        <dbReference type="SAM" id="Coils"/>
    </source>
</evidence>
<evidence type="ECO:0000313" key="3">
    <source>
        <dbReference type="EMBL" id="KAH8690566.1"/>
    </source>
</evidence>
<proteinExistence type="predicted"/>
<protein>
    <submittedName>
        <fullName evidence="3">Uncharacterized protein</fullName>
    </submittedName>
</protein>
<gene>
    <name evidence="3" type="ORF">BGW36DRAFT_306128</name>
</gene>
<comment type="caution">
    <text evidence="3">The sequence shown here is derived from an EMBL/GenBank/DDBJ whole genome shotgun (WGS) entry which is preliminary data.</text>
</comment>
<keyword evidence="1" id="KW-0175">Coiled coil</keyword>